<comment type="similarity">
    <text evidence="3">Belongs to the DEAD box helicase family.</text>
</comment>
<comment type="caution">
    <text evidence="5">The sequence shown here is derived from an EMBL/GenBank/DDBJ whole genome shotgun (WGS) entry which is preliminary data.</text>
</comment>
<dbReference type="PANTHER" id="PTHR24015:SF1063">
    <property type="entry name" value="OS12G0156900 PROTEIN"/>
    <property type="match status" value="1"/>
</dbReference>
<evidence type="ECO:0000313" key="6">
    <source>
        <dbReference type="Proteomes" id="UP001168877"/>
    </source>
</evidence>
<dbReference type="InterPro" id="IPR046960">
    <property type="entry name" value="PPR_At4g14850-like_plant"/>
</dbReference>
<keyword evidence="6" id="KW-1185">Reference proteome</keyword>
<dbReference type="GO" id="GO:0016787">
    <property type="term" value="F:hydrolase activity"/>
    <property type="evidence" value="ECO:0007669"/>
    <property type="project" value="UniProtKB-KW"/>
</dbReference>
<dbReference type="InterPro" id="IPR000629">
    <property type="entry name" value="RNA-helicase_DEAD-box_CS"/>
</dbReference>
<evidence type="ECO:0000256" key="1">
    <source>
        <dbReference type="ARBA" id="ARBA00022737"/>
    </source>
</evidence>
<dbReference type="GO" id="GO:0003723">
    <property type="term" value="F:RNA binding"/>
    <property type="evidence" value="ECO:0007669"/>
    <property type="project" value="InterPro"/>
</dbReference>
<dbReference type="PANTHER" id="PTHR24015">
    <property type="entry name" value="OS07G0578800 PROTEIN-RELATED"/>
    <property type="match status" value="1"/>
</dbReference>
<dbReference type="FunFam" id="1.25.40.10:FF:000682">
    <property type="entry name" value="Pentatricopeptide repeat-containing protein At3g16610"/>
    <property type="match status" value="1"/>
</dbReference>
<evidence type="ECO:0000256" key="3">
    <source>
        <dbReference type="RuleBase" id="RU000492"/>
    </source>
</evidence>
<dbReference type="Gene3D" id="1.25.40.10">
    <property type="entry name" value="Tetratricopeptide repeat domain"/>
    <property type="match status" value="1"/>
</dbReference>
<dbReference type="GO" id="GO:0005524">
    <property type="term" value="F:ATP binding"/>
    <property type="evidence" value="ECO:0007669"/>
    <property type="project" value="UniProtKB-KW"/>
</dbReference>
<feature type="repeat" description="PPR" evidence="2">
    <location>
        <begin position="95"/>
        <end position="129"/>
    </location>
</feature>
<keyword evidence="3" id="KW-0067">ATP-binding</keyword>
<name>A0AA39S6D7_ACESA</name>
<dbReference type="EMBL" id="JAUESC010000380">
    <property type="protein sequence ID" value="KAK0591751.1"/>
    <property type="molecule type" value="Genomic_DNA"/>
</dbReference>
<feature type="repeat" description="PPR" evidence="2">
    <location>
        <begin position="131"/>
        <end position="165"/>
    </location>
</feature>
<dbReference type="Pfam" id="PF00270">
    <property type="entry name" value="DEAD"/>
    <property type="match status" value="1"/>
</dbReference>
<dbReference type="AlphaFoldDB" id="A0AA39S6D7"/>
<dbReference type="Proteomes" id="UP001168877">
    <property type="component" value="Unassembled WGS sequence"/>
</dbReference>
<protein>
    <recommendedName>
        <fullName evidence="4">DEAD/DEAH-box helicase domain-containing protein</fullName>
    </recommendedName>
</protein>
<dbReference type="Pfam" id="PF13041">
    <property type="entry name" value="PPR_2"/>
    <property type="match status" value="1"/>
</dbReference>
<feature type="domain" description="DEAD/DEAH-box helicase" evidence="4">
    <location>
        <begin position="313"/>
        <end position="353"/>
    </location>
</feature>
<dbReference type="InterPro" id="IPR011545">
    <property type="entry name" value="DEAD/DEAH_box_helicase_dom"/>
</dbReference>
<reference evidence="5" key="1">
    <citation type="journal article" date="2022" name="Plant J.">
        <title>Strategies of tolerance reflected in two North American maple genomes.</title>
        <authorList>
            <person name="McEvoy S.L."/>
            <person name="Sezen U.U."/>
            <person name="Trouern-Trend A."/>
            <person name="McMahon S.M."/>
            <person name="Schaberg P.G."/>
            <person name="Yang J."/>
            <person name="Wegrzyn J.L."/>
            <person name="Swenson N.G."/>
        </authorList>
    </citation>
    <scope>NUCLEOTIDE SEQUENCE</scope>
    <source>
        <strain evidence="5">NS2018</strain>
    </source>
</reference>
<reference evidence="5" key="2">
    <citation type="submission" date="2023-06" db="EMBL/GenBank/DDBJ databases">
        <authorList>
            <person name="Swenson N.G."/>
            <person name="Wegrzyn J.L."/>
            <person name="Mcevoy S.L."/>
        </authorList>
    </citation>
    <scope>NUCLEOTIDE SEQUENCE</scope>
    <source>
        <strain evidence="5">NS2018</strain>
        <tissue evidence="5">Leaf</tissue>
    </source>
</reference>
<dbReference type="SUPFAM" id="SSF52540">
    <property type="entry name" value="P-loop containing nucleoside triphosphate hydrolases"/>
    <property type="match status" value="1"/>
</dbReference>
<dbReference type="NCBIfam" id="TIGR00756">
    <property type="entry name" value="PPR"/>
    <property type="match status" value="2"/>
</dbReference>
<evidence type="ECO:0000259" key="4">
    <source>
        <dbReference type="Pfam" id="PF00270"/>
    </source>
</evidence>
<dbReference type="GO" id="GO:0009451">
    <property type="term" value="P:RNA modification"/>
    <property type="evidence" value="ECO:0007669"/>
    <property type="project" value="InterPro"/>
</dbReference>
<dbReference type="InterPro" id="IPR002885">
    <property type="entry name" value="PPR_rpt"/>
</dbReference>
<evidence type="ECO:0000256" key="2">
    <source>
        <dbReference type="PROSITE-ProRule" id="PRU00708"/>
    </source>
</evidence>
<proteinExistence type="inferred from homology"/>
<dbReference type="InterPro" id="IPR011990">
    <property type="entry name" value="TPR-like_helical_dom_sf"/>
</dbReference>
<dbReference type="PROSITE" id="PS00039">
    <property type="entry name" value="DEAD_ATP_HELICASE"/>
    <property type="match status" value="1"/>
</dbReference>
<dbReference type="GO" id="GO:0004386">
    <property type="term" value="F:helicase activity"/>
    <property type="evidence" value="ECO:0007669"/>
    <property type="project" value="UniProtKB-KW"/>
</dbReference>
<evidence type="ECO:0000313" key="5">
    <source>
        <dbReference type="EMBL" id="KAK0591751.1"/>
    </source>
</evidence>
<dbReference type="InterPro" id="IPR027417">
    <property type="entry name" value="P-loop_NTPase"/>
</dbReference>
<sequence length="354" mass="39183">MHLKSYIFRHLSYLTHSHFTPPPPLTLINSKIRDLVKQKQYLEALKLYSKNPNFPISTTKFTFPSLLKACASISNLYNGKTLHATITYMGLQSDDPYITASLIDMYVKCGSLENAVKVFDELSEREVCTGDVTVWNSMIDGYFRFGCILEGIGQFCRMQRLDVKPDAFSLSILLGVCDNGILGYKEGKQMHGYILRNMFNGDPFLDILQLSICISVAVTRSIDPAVLDPCKLSGGSAPGCGGGGQNKQLMNTVAAALVFITAITAETHHVTTIKTILVNAATGTGKTVTYLAPIIHHLQDYTPRIDRSQGTFGISILVATPGRLLDHLKNTSSFVHTNLRWIIFDEADRILEKK</sequence>
<keyword evidence="3" id="KW-0547">Nucleotide-binding</keyword>
<accession>A0AA39S6D7</accession>
<keyword evidence="3" id="KW-0378">Hydrolase</keyword>
<organism evidence="5 6">
    <name type="scientific">Acer saccharum</name>
    <name type="common">Sugar maple</name>
    <dbReference type="NCBI Taxonomy" id="4024"/>
    <lineage>
        <taxon>Eukaryota</taxon>
        <taxon>Viridiplantae</taxon>
        <taxon>Streptophyta</taxon>
        <taxon>Embryophyta</taxon>
        <taxon>Tracheophyta</taxon>
        <taxon>Spermatophyta</taxon>
        <taxon>Magnoliopsida</taxon>
        <taxon>eudicotyledons</taxon>
        <taxon>Gunneridae</taxon>
        <taxon>Pentapetalae</taxon>
        <taxon>rosids</taxon>
        <taxon>malvids</taxon>
        <taxon>Sapindales</taxon>
        <taxon>Sapindaceae</taxon>
        <taxon>Hippocastanoideae</taxon>
        <taxon>Acereae</taxon>
        <taxon>Acer</taxon>
    </lineage>
</organism>
<keyword evidence="1" id="KW-0677">Repeat</keyword>
<gene>
    <name evidence="5" type="ORF">LWI29_007381</name>
</gene>
<keyword evidence="3" id="KW-0347">Helicase</keyword>
<dbReference type="Gene3D" id="3.40.50.300">
    <property type="entry name" value="P-loop containing nucleotide triphosphate hydrolases"/>
    <property type="match status" value="2"/>
</dbReference>
<dbReference type="Pfam" id="PF01535">
    <property type="entry name" value="PPR"/>
    <property type="match status" value="1"/>
</dbReference>
<dbReference type="PROSITE" id="PS51375">
    <property type="entry name" value="PPR"/>
    <property type="match status" value="2"/>
</dbReference>